<sequence>MKKQTTKKKVKVSAPKELEVLRRIVEITNSALDLEHVLKDVVSVVNEMTKADSVLIYLYDEKKKNLILKASKTPHKKELENVFLKSGEGIAGWAAKENKPVAIENKAYQDKRFKNFDVLPEDKYEAMLSVPIVTKKAKPIGVVNVQHKKAHVYASATIDLISLIAKQISGAIENARLYEETKNKAAQFDALNKVSQSITSHDYLDEILNLIVVVTAEMLNSKICSIMLVAEKEDELIMAATQSLSLEYKKKPNIK</sequence>
<evidence type="ECO:0000259" key="1">
    <source>
        <dbReference type="SMART" id="SM00065"/>
    </source>
</evidence>
<dbReference type="InterPro" id="IPR003018">
    <property type="entry name" value="GAF"/>
</dbReference>
<gene>
    <name evidence="2" type="ORF">MNBD_BACTEROID05-305</name>
</gene>
<evidence type="ECO:0000313" key="2">
    <source>
        <dbReference type="EMBL" id="VAW18181.1"/>
    </source>
</evidence>
<dbReference type="SUPFAM" id="SSF55781">
    <property type="entry name" value="GAF domain-like"/>
    <property type="match status" value="2"/>
</dbReference>
<name>A0A3B0THN1_9ZZZZ</name>
<organism evidence="2">
    <name type="scientific">hydrothermal vent metagenome</name>
    <dbReference type="NCBI Taxonomy" id="652676"/>
    <lineage>
        <taxon>unclassified sequences</taxon>
        <taxon>metagenomes</taxon>
        <taxon>ecological metagenomes</taxon>
    </lineage>
</organism>
<dbReference type="SMART" id="SM00065">
    <property type="entry name" value="GAF"/>
    <property type="match status" value="1"/>
</dbReference>
<reference evidence="2" key="1">
    <citation type="submission" date="2018-06" db="EMBL/GenBank/DDBJ databases">
        <authorList>
            <person name="Zhirakovskaya E."/>
        </authorList>
    </citation>
    <scope>NUCLEOTIDE SEQUENCE</scope>
</reference>
<feature type="non-terminal residue" evidence="2">
    <location>
        <position position="255"/>
    </location>
</feature>
<protein>
    <recommendedName>
        <fullName evidence="1">GAF domain-containing protein</fullName>
    </recommendedName>
</protein>
<feature type="domain" description="GAF" evidence="1">
    <location>
        <begin position="33"/>
        <end position="182"/>
    </location>
</feature>
<dbReference type="AlphaFoldDB" id="A0A3B0THN1"/>
<dbReference type="InterPro" id="IPR029016">
    <property type="entry name" value="GAF-like_dom_sf"/>
</dbReference>
<dbReference type="Gene3D" id="3.30.450.40">
    <property type="match status" value="2"/>
</dbReference>
<dbReference type="EMBL" id="UOEN01000406">
    <property type="protein sequence ID" value="VAW18181.1"/>
    <property type="molecule type" value="Genomic_DNA"/>
</dbReference>
<proteinExistence type="predicted"/>
<accession>A0A3B0THN1</accession>
<dbReference type="Pfam" id="PF13185">
    <property type="entry name" value="GAF_2"/>
    <property type="match status" value="1"/>
</dbReference>